<dbReference type="EMBL" id="MHRJ01000052">
    <property type="protein sequence ID" value="OHA21113.1"/>
    <property type="molecule type" value="Genomic_DNA"/>
</dbReference>
<dbReference type="PANTHER" id="PTHR10683">
    <property type="entry name" value="TRANSALDOLASE"/>
    <property type="match status" value="1"/>
</dbReference>
<name>A0A1G2MBC6_9BACT</name>
<evidence type="ECO:0000313" key="3">
    <source>
        <dbReference type="Proteomes" id="UP000176493"/>
    </source>
</evidence>
<dbReference type="Proteomes" id="UP000176493">
    <property type="component" value="Unassembled WGS sequence"/>
</dbReference>
<organism evidence="2 3">
    <name type="scientific">Candidatus Taylorbacteria bacterium RIFCSPHIGHO2_02_49_25</name>
    <dbReference type="NCBI Taxonomy" id="1802305"/>
    <lineage>
        <taxon>Bacteria</taxon>
        <taxon>Candidatus Tayloriibacteriota</taxon>
    </lineage>
</organism>
<dbReference type="GO" id="GO:0005975">
    <property type="term" value="P:carbohydrate metabolic process"/>
    <property type="evidence" value="ECO:0007669"/>
    <property type="project" value="InterPro"/>
</dbReference>
<dbReference type="PANTHER" id="PTHR10683:SF40">
    <property type="entry name" value="FRUCTOSE-6-PHOSPHATE ALDOLASE 1-RELATED"/>
    <property type="match status" value="1"/>
</dbReference>
<dbReference type="Gene3D" id="3.20.20.70">
    <property type="entry name" value="Aldolase class I"/>
    <property type="match status" value="1"/>
</dbReference>
<dbReference type="SUPFAM" id="SSF51569">
    <property type="entry name" value="Aldolase"/>
    <property type="match status" value="1"/>
</dbReference>
<comment type="caution">
    <text evidence="2">The sequence shown here is derived from an EMBL/GenBank/DDBJ whole genome shotgun (WGS) entry which is preliminary data.</text>
</comment>
<dbReference type="NCBIfam" id="TIGR02134">
    <property type="entry name" value="transald_staph"/>
    <property type="match status" value="1"/>
</dbReference>
<sequence>MESLKVKIFADGAEKAAMQELAKQPFIKGFTTNPTLMRKGGVSDYVAFAKEIIAAIPDKPVSFEVFSDDFAEMERQAQLIASWGENVYVKIPITNTKGESSLPLVRFLTSNGIKLNVTAILTLTQVKGSVRALSPKVASIVSVFAGRIADTGRDPVPVMKEAKKLLSENKKTELLWASTREVFNIVQAEEAGCHIITVPNDILKKISKWGYDLEKLSLNTVEMFYEDGRQAGYRL</sequence>
<dbReference type="Pfam" id="PF00923">
    <property type="entry name" value="TAL_FSA"/>
    <property type="match status" value="1"/>
</dbReference>
<dbReference type="InterPro" id="IPR033919">
    <property type="entry name" value="TSA/FSA_arc/bac"/>
</dbReference>
<protein>
    <submittedName>
        <fullName evidence="2">Transaldolase</fullName>
    </submittedName>
</protein>
<dbReference type="GO" id="GO:0016832">
    <property type="term" value="F:aldehyde-lyase activity"/>
    <property type="evidence" value="ECO:0007669"/>
    <property type="project" value="InterPro"/>
</dbReference>
<proteinExistence type="predicted"/>
<evidence type="ECO:0000256" key="1">
    <source>
        <dbReference type="ARBA" id="ARBA00023270"/>
    </source>
</evidence>
<dbReference type="AlphaFoldDB" id="A0A1G2MBC6"/>
<dbReference type="InterPro" id="IPR001585">
    <property type="entry name" value="TAL/FSA"/>
</dbReference>
<evidence type="ECO:0000313" key="2">
    <source>
        <dbReference type="EMBL" id="OHA21113.1"/>
    </source>
</evidence>
<dbReference type="CDD" id="cd00956">
    <property type="entry name" value="Transaldolase_FSA"/>
    <property type="match status" value="1"/>
</dbReference>
<accession>A0A1G2MBC6</accession>
<keyword evidence="1" id="KW-0704">Schiff base</keyword>
<dbReference type="InterPro" id="IPR011861">
    <property type="entry name" value="Transald_staph-type"/>
</dbReference>
<dbReference type="InterPro" id="IPR013785">
    <property type="entry name" value="Aldolase_TIM"/>
</dbReference>
<reference evidence="2 3" key="1">
    <citation type="journal article" date="2016" name="Nat. Commun.">
        <title>Thousands of microbial genomes shed light on interconnected biogeochemical processes in an aquifer system.</title>
        <authorList>
            <person name="Anantharaman K."/>
            <person name="Brown C.T."/>
            <person name="Hug L.A."/>
            <person name="Sharon I."/>
            <person name="Castelle C.J."/>
            <person name="Probst A.J."/>
            <person name="Thomas B.C."/>
            <person name="Singh A."/>
            <person name="Wilkins M.J."/>
            <person name="Karaoz U."/>
            <person name="Brodie E.L."/>
            <person name="Williams K.H."/>
            <person name="Hubbard S.S."/>
            <person name="Banfield J.F."/>
        </authorList>
    </citation>
    <scope>NUCLEOTIDE SEQUENCE [LARGE SCALE GENOMIC DNA]</scope>
</reference>
<gene>
    <name evidence="2" type="ORF">A2W52_01735</name>
</gene>